<evidence type="ECO:0000256" key="1">
    <source>
        <dbReference type="SAM" id="MobiDB-lite"/>
    </source>
</evidence>
<keyword evidence="3" id="KW-1185">Reference proteome</keyword>
<proteinExistence type="predicted"/>
<evidence type="ECO:0000313" key="2">
    <source>
        <dbReference type="EMBL" id="EXB82600.1"/>
    </source>
</evidence>
<dbReference type="AlphaFoldDB" id="W9RKU5"/>
<dbReference type="Proteomes" id="UP000030645">
    <property type="component" value="Unassembled WGS sequence"/>
</dbReference>
<dbReference type="InterPro" id="IPR051897">
    <property type="entry name" value="PG-associated_BURP"/>
</dbReference>
<dbReference type="STRING" id="981085.W9RKU5"/>
<sequence length="184" mass="19956">MQILSTRLLGFCSSANLLCSSELGQSLEKHDKDSSFSSYASKNFTNYGSDRLGGADSAGTGAKTRSVPHSSTTETAPTAGVEEFKSYRENPAQGEDSFQSYAKDSKNEVVTFANYGESFRFGEDNFTSYGKGATGQSIGFKVCSDLNQFKEYTKDKKGVTFATYNVTHKNYATTTTTAMAGWTL</sequence>
<evidence type="ECO:0008006" key="4">
    <source>
        <dbReference type="Google" id="ProtNLM"/>
    </source>
</evidence>
<dbReference type="PANTHER" id="PTHR31458:SF17">
    <property type="entry name" value="BURP DOMAIN-CONTAINING PROTEIN"/>
    <property type="match status" value="1"/>
</dbReference>
<dbReference type="PANTHER" id="PTHR31458">
    <property type="entry name" value="POLYGALACTURONASE 1 BETA-LIKE PROTEIN 2"/>
    <property type="match status" value="1"/>
</dbReference>
<feature type="region of interest" description="Disordered" evidence="1">
    <location>
        <begin position="55"/>
        <end position="82"/>
    </location>
</feature>
<accession>W9RKU5</accession>
<dbReference type="EMBL" id="KE344869">
    <property type="protein sequence ID" value="EXB82600.1"/>
    <property type="molecule type" value="Genomic_DNA"/>
</dbReference>
<evidence type="ECO:0000313" key="3">
    <source>
        <dbReference type="Proteomes" id="UP000030645"/>
    </source>
</evidence>
<feature type="compositionally biased region" description="Polar residues" evidence="1">
    <location>
        <begin position="67"/>
        <end position="76"/>
    </location>
</feature>
<reference evidence="3" key="1">
    <citation type="submission" date="2013-01" db="EMBL/GenBank/DDBJ databases">
        <title>Draft Genome Sequence of a Mulberry Tree, Morus notabilis C.K. Schneid.</title>
        <authorList>
            <person name="He N."/>
            <person name="Zhao S."/>
        </authorList>
    </citation>
    <scope>NUCLEOTIDE SEQUENCE</scope>
</reference>
<name>W9RKU5_9ROSA</name>
<gene>
    <name evidence="2" type="ORF">L484_027778</name>
</gene>
<organism evidence="2 3">
    <name type="scientific">Morus notabilis</name>
    <dbReference type="NCBI Taxonomy" id="981085"/>
    <lineage>
        <taxon>Eukaryota</taxon>
        <taxon>Viridiplantae</taxon>
        <taxon>Streptophyta</taxon>
        <taxon>Embryophyta</taxon>
        <taxon>Tracheophyta</taxon>
        <taxon>Spermatophyta</taxon>
        <taxon>Magnoliopsida</taxon>
        <taxon>eudicotyledons</taxon>
        <taxon>Gunneridae</taxon>
        <taxon>Pentapetalae</taxon>
        <taxon>rosids</taxon>
        <taxon>fabids</taxon>
        <taxon>Rosales</taxon>
        <taxon>Moraceae</taxon>
        <taxon>Moreae</taxon>
        <taxon>Morus</taxon>
    </lineage>
</organism>
<protein>
    <recommendedName>
        <fullName evidence="4">BURP domain-containing protein</fullName>
    </recommendedName>
</protein>